<organism evidence="1 2">
    <name type="scientific">Campylobacter rectus</name>
    <name type="common">Wolinella recta</name>
    <dbReference type="NCBI Taxonomy" id="203"/>
    <lineage>
        <taxon>Bacteria</taxon>
        <taxon>Pseudomonadati</taxon>
        <taxon>Campylobacterota</taxon>
        <taxon>Epsilonproteobacteria</taxon>
        <taxon>Campylobacterales</taxon>
        <taxon>Campylobacteraceae</taxon>
        <taxon>Campylobacter</taxon>
    </lineage>
</organism>
<dbReference type="KEGG" id="crx:CRECT_1778"/>
<protein>
    <submittedName>
        <fullName evidence="1">Uncharacterized protein</fullName>
    </submittedName>
</protein>
<dbReference type="RefSeq" id="WP_004318390.1">
    <property type="nucleotide sequence ID" value="NZ_CP012543.1"/>
</dbReference>
<sequence length="112" mass="12230">MTWRAKFTSSHGNGILNLAVLRARRGDGSSLQKRTLYEAANAQEPFWAVKFGVKFDKAASFCERANLSNLQKAACKAKIGHKAQAVAPTNLSAIFKFGGKIYEQANAVNLNK</sequence>
<accession>A0A6G5QP87</accession>
<proteinExistence type="predicted"/>
<evidence type="ECO:0000313" key="1">
    <source>
        <dbReference type="EMBL" id="QCD47404.1"/>
    </source>
</evidence>
<dbReference type="Proteomes" id="UP000502377">
    <property type="component" value="Chromosome"/>
</dbReference>
<dbReference type="AlphaFoldDB" id="A0A6G5QP87"/>
<gene>
    <name evidence="1" type="ORF">CRECT_1778</name>
</gene>
<name>A0A6G5QP87_CAMRE</name>
<dbReference type="EMBL" id="CP012543">
    <property type="protein sequence ID" value="QCD47404.1"/>
    <property type="molecule type" value="Genomic_DNA"/>
</dbReference>
<reference evidence="1 2" key="1">
    <citation type="submission" date="2016-07" db="EMBL/GenBank/DDBJ databases">
        <title>Comparative genomics of the Campylobacter concisus group.</title>
        <authorList>
            <person name="Miller W.G."/>
            <person name="Yee E."/>
            <person name="Chapman M.H."/>
            <person name="Huynh S."/>
            <person name="Bono J.L."/>
            <person name="On S.L.W."/>
            <person name="StLeger J."/>
            <person name="Foster G."/>
            <person name="Parker C.T."/>
        </authorList>
    </citation>
    <scope>NUCLEOTIDE SEQUENCE [LARGE SCALE GENOMIC DNA]</scope>
    <source>
        <strain evidence="1 2">ATCC 33238</strain>
    </source>
</reference>
<evidence type="ECO:0000313" key="2">
    <source>
        <dbReference type="Proteomes" id="UP000502377"/>
    </source>
</evidence>